<dbReference type="Gene3D" id="1.10.287.1260">
    <property type="match status" value="1"/>
</dbReference>
<sequence>MVGVQPPLLQLAPPDGVEMPEVGVGTVAGAVLILLAAYALARASVFILTKLSDRFPTRRIGIRMATPIIKFGIYIVAVFIILDSLLELTTTQVLAFSGVLGAALGFGLRDLFAGMVGGLVIILERPYRVGDEVEIKDHYGEITDIGLRATRIETPDDDLVSVPNYVFFTDAVANANAGNQEMMVVTEFMISPEADIDRAQAIVEEAVVTSRYVYITDDCPYTVSMRDRPYYYLIRVRAYVNDHRYERALISDITERVFEQFQAEGIPKPRGLDRDLHGEATEDG</sequence>
<feature type="domain" description="Mechanosensitive ion channel MscS" evidence="8">
    <location>
        <begin position="110"/>
        <end position="176"/>
    </location>
</feature>
<keyword evidence="11" id="KW-1185">Reference proteome</keyword>
<dbReference type="KEGG" id="nph:NP_3628A"/>
<keyword evidence="3" id="KW-1003">Cell membrane</keyword>
<keyword evidence="6 7" id="KW-0472">Membrane</keyword>
<dbReference type="InterPro" id="IPR010920">
    <property type="entry name" value="LSM_dom_sf"/>
</dbReference>
<dbReference type="Gene3D" id="2.30.30.60">
    <property type="match status" value="1"/>
</dbReference>
<dbReference type="OrthoDB" id="11475at2157"/>
<dbReference type="Proteomes" id="UP000002698">
    <property type="component" value="Chromosome"/>
</dbReference>
<evidence type="ECO:0000256" key="6">
    <source>
        <dbReference type="ARBA" id="ARBA00023136"/>
    </source>
</evidence>
<gene>
    <name evidence="10" type="primary">mscS4</name>
    <name evidence="10" type="ordered locus">NP_3628A</name>
</gene>
<evidence type="ECO:0000256" key="3">
    <source>
        <dbReference type="ARBA" id="ARBA00022475"/>
    </source>
</evidence>
<feature type="domain" description="Mechanosensitive ion channel transmembrane helices 2/3" evidence="9">
    <location>
        <begin position="68"/>
        <end position="108"/>
    </location>
</feature>
<reference evidence="10 11" key="1">
    <citation type="journal article" date="2005" name="Genome Res.">
        <title>Living with two extremes: conclusions from the genome sequence of Natronomonas pharaonis.</title>
        <authorList>
            <person name="Falb M."/>
            <person name="Pfeiffer F."/>
            <person name="Palm P."/>
            <person name="Rodewald K."/>
            <person name="Hickmann V."/>
            <person name="Tittor J."/>
            <person name="Oesterhelt D."/>
        </authorList>
    </citation>
    <scope>NUCLEOTIDE SEQUENCE [LARGE SCALE GENOMIC DNA]</scope>
    <source>
        <strain evidence="11">ATCC 35678 / DSM 2160 / CIP 103997 / JCM 8858 / NBRC 14720 / NCIMB 2260 / Gabara</strain>
    </source>
</reference>
<evidence type="ECO:0000313" key="11">
    <source>
        <dbReference type="Proteomes" id="UP000002698"/>
    </source>
</evidence>
<dbReference type="Gene3D" id="3.30.70.100">
    <property type="match status" value="1"/>
</dbReference>
<feature type="transmembrane region" description="Helical" evidence="7">
    <location>
        <begin position="27"/>
        <end position="48"/>
    </location>
</feature>
<evidence type="ECO:0000256" key="4">
    <source>
        <dbReference type="ARBA" id="ARBA00022692"/>
    </source>
</evidence>
<feature type="transmembrane region" description="Helical" evidence="7">
    <location>
        <begin position="60"/>
        <end position="82"/>
    </location>
</feature>
<dbReference type="AlphaFoldDB" id="A0A1U7EXK3"/>
<feature type="transmembrane region" description="Helical" evidence="7">
    <location>
        <begin position="94"/>
        <end position="123"/>
    </location>
</feature>
<dbReference type="PANTHER" id="PTHR30221:SF1">
    <property type="entry name" value="SMALL-CONDUCTANCE MECHANOSENSITIVE CHANNEL"/>
    <property type="match status" value="1"/>
</dbReference>
<dbReference type="Pfam" id="PF00924">
    <property type="entry name" value="MS_channel_2nd"/>
    <property type="match status" value="1"/>
</dbReference>
<dbReference type="InterPro" id="IPR006685">
    <property type="entry name" value="MscS_channel_2nd"/>
</dbReference>
<dbReference type="SUPFAM" id="SSF82861">
    <property type="entry name" value="Mechanosensitive channel protein MscS (YggB), transmembrane region"/>
    <property type="match status" value="1"/>
</dbReference>
<dbReference type="SUPFAM" id="SSF50182">
    <property type="entry name" value="Sm-like ribonucleoproteins"/>
    <property type="match status" value="1"/>
</dbReference>
<evidence type="ECO:0000259" key="9">
    <source>
        <dbReference type="Pfam" id="PF21088"/>
    </source>
</evidence>
<dbReference type="HOGENOM" id="CLU_062814_0_0_2"/>
<dbReference type="GeneID" id="3702941"/>
<dbReference type="InterPro" id="IPR049142">
    <property type="entry name" value="MS_channel_1st"/>
</dbReference>
<name>A0A1U7EXK3_NATPD</name>
<dbReference type="STRING" id="348780.NP_3628A"/>
<dbReference type="InterPro" id="IPR023408">
    <property type="entry name" value="MscS_beta-dom_sf"/>
</dbReference>
<evidence type="ECO:0000256" key="2">
    <source>
        <dbReference type="ARBA" id="ARBA00008017"/>
    </source>
</evidence>
<dbReference type="Pfam" id="PF21088">
    <property type="entry name" value="MS_channel_1st"/>
    <property type="match status" value="1"/>
</dbReference>
<protein>
    <submittedName>
        <fullName evidence="10">Mechanosensitive channel protein MscS</fullName>
    </submittedName>
</protein>
<evidence type="ECO:0000256" key="5">
    <source>
        <dbReference type="ARBA" id="ARBA00022989"/>
    </source>
</evidence>
<dbReference type="GO" id="GO:0008381">
    <property type="term" value="F:mechanosensitive monoatomic ion channel activity"/>
    <property type="evidence" value="ECO:0007669"/>
    <property type="project" value="InterPro"/>
</dbReference>
<dbReference type="GO" id="GO:0005886">
    <property type="term" value="C:plasma membrane"/>
    <property type="evidence" value="ECO:0007669"/>
    <property type="project" value="UniProtKB-SubCell"/>
</dbReference>
<dbReference type="EnsemblBacteria" id="CAI49905">
    <property type="protein sequence ID" value="CAI49905"/>
    <property type="gene ID" value="NP_3628A"/>
</dbReference>
<keyword evidence="4 7" id="KW-0812">Transmembrane</keyword>
<keyword evidence="5 7" id="KW-1133">Transmembrane helix</keyword>
<dbReference type="InterPro" id="IPR011066">
    <property type="entry name" value="MscS_channel_C_sf"/>
</dbReference>
<dbReference type="RefSeq" id="WP_011323525.1">
    <property type="nucleotide sequence ID" value="NC_007426.1"/>
</dbReference>
<dbReference type="InterPro" id="IPR045275">
    <property type="entry name" value="MscS_archaea/bacteria_type"/>
</dbReference>
<dbReference type="InterPro" id="IPR011014">
    <property type="entry name" value="MscS_channel_TM-2"/>
</dbReference>
<proteinExistence type="inferred from homology"/>
<evidence type="ECO:0000259" key="8">
    <source>
        <dbReference type="Pfam" id="PF00924"/>
    </source>
</evidence>
<evidence type="ECO:0000313" key="10">
    <source>
        <dbReference type="EMBL" id="CAI49905.1"/>
    </source>
</evidence>
<comment type="similarity">
    <text evidence="2">Belongs to the MscS (TC 1.A.23) family.</text>
</comment>
<evidence type="ECO:0000256" key="1">
    <source>
        <dbReference type="ARBA" id="ARBA00004651"/>
    </source>
</evidence>
<comment type="subcellular location">
    <subcellularLocation>
        <location evidence="1">Cell membrane</location>
        <topology evidence="1">Multi-pass membrane protein</topology>
    </subcellularLocation>
</comment>
<accession>A0A1U7EXK3</accession>
<dbReference type="eggNOG" id="arCOG01568">
    <property type="taxonomic scope" value="Archaea"/>
</dbReference>
<dbReference type="EMBL" id="CR936257">
    <property type="protein sequence ID" value="CAI49905.1"/>
    <property type="molecule type" value="Genomic_DNA"/>
</dbReference>
<evidence type="ECO:0000256" key="7">
    <source>
        <dbReference type="SAM" id="Phobius"/>
    </source>
</evidence>
<dbReference type="PANTHER" id="PTHR30221">
    <property type="entry name" value="SMALL-CONDUCTANCE MECHANOSENSITIVE CHANNEL"/>
    <property type="match status" value="1"/>
</dbReference>
<organism evidence="10 11">
    <name type="scientific">Natronomonas pharaonis (strain ATCC 35678 / DSM 2160 / CIP 103997 / JCM 8858 / NBRC 14720 / NCIMB 2260 / Gabara)</name>
    <name type="common">Halobacterium pharaonis</name>
    <dbReference type="NCBI Taxonomy" id="348780"/>
    <lineage>
        <taxon>Archaea</taxon>
        <taxon>Methanobacteriati</taxon>
        <taxon>Methanobacteriota</taxon>
        <taxon>Stenosarchaea group</taxon>
        <taxon>Halobacteria</taxon>
        <taxon>Halobacteriales</taxon>
        <taxon>Natronomonadaceae</taxon>
        <taxon>Natronomonas</taxon>
    </lineage>
</organism>
<dbReference type="SUPFAM" id="SSF82689">
    <property type="entry name" value="Mechanosensitive channel protein MscS (YggB), C-terminal domain"/>
    <property type="match status" value="1"/>
</dbReference>